<dbReference type="OrthoDB" id="9778870at2"/>
<dbReference type="SUPFAM" id="SSF52540">
    <property type="entry name" value="P-loop containing nucleoside triphosphate hydrolases"/>
    <property type="match status" value="1"/>
</dbReference>
<dbReference type="SMART" id="SM00382">
    <property type="entry name" value="AAA"/>
    <property type="match status" value="1"/>
</dbReference>
<dbReference type="PATRIC" id="fig|1173027.3.peg.6370"/>
<dbReference type="KEGG" id="mic:Mic7113_5754"/>
<proteinExistence type="inferred from homology"/>
<dbReference type="InterPro" id="IPR027417">
    <property type="entry name" value="P-loop_NTPase"/>
</dbReference>
<reference evidence="6 7" key="1">
    <citation type="submission" date="2012-06" db="EMBL/GenBank/DDBJ databases">
        <title>Finished chromosome of genome of Microcoleus sp. PCC 7113.</title>
        <authorList>
            <consortium name="US DOE Joint Genome Institute"/>
            <person name="Gugger M."/>
            <person name="Coursin T."/>
            <person name="Rippka R."/>
            <person name="Tandeau De Marsac N."/>
            <person name="Huntemann M."/>
            <person name="Wei C.-L."/>
            <person name="Han J."/>
            <person name="Detter J.C."/>
            <person name="Han C."/>
            <person name="Tapia R."/>
            <person name="Chen A."/>
            <person name="Kyrpides N."/>
            <person name="Mavromatis K."/>
            <person name="Markowitz V."/>
            <person name="Szeto E."/>
            <person name="Ivanova N."/>
            <person name="Pagani I."/>
            <person name="Pati A."/>
            <person name="Goodwin L."/>
            <person name="Nordberg H.P."/>
            <person name="Cantor M.N."/>
            <person name="Hua S.X."/>
            <person name="Woyke T."/>
            <person name="Kerfeld C.A."/>
        </authorList>
    </citation>
    <scope>NUCLEOTIDE SEQUENCE [LARGE SCALE GENOMIC DNA]</scope>
    <source>
        <strain evidence="6 7">PCC 7113</strain>
    </source>
</reference>
<dbReference type="EMBL" id="CP003630">
    <property type="protein sequence ID" value="AFZ21379.1"/>
    <property type="molecule type" value="Genomic_DNA"/>
</dbReference>
<gene>
    <name evidence="6" type="ORF">Mic7113_5754</name>
</gene>
<feature type="domain" description="ABC transporter" evidence="5">
    <location>
        <begin position="39"/>
        <end position="266"/>
    </location>
</feature>
<dbReference type="GO" id="GO:0016887">
    <property type="term" value="F:ATP hydrolysis activity"/>
    <property type="evidence" value="ECO:0007669"/>
    <property type="project" value="InterPro"/>
</dbReference>
<dbReference type="CDD" id="cd03220">
    <property type="entry name" value="ABC_KpsT_Wzt"/>
    <property type="match status" value="1"/>
</dbReference>
<dbReference type="Proteomes" id="UP000010471">
    <property type="component" value="Chromosome"/>
</dbReference>
<dbReference type="RefSeq" id="WP_015185508.1">
    <property type="nucleotide sequence ID" value="NC_019738.1"/>
</dbReference>
<dbReference type="CDD" id="cd10147">
    <property type="entry name" value="Wzt_C-like"/>
    <property type="match status" value="1"/>
</dbReference>
<dbReference type="Gene3D" id="3.40.50.300">
    <property type="entry name" value="P-loop containing nucleotide triphosphate hydrolases"/>
    <property type="match status" value="1"/>
</dbReference>
<evidence type="ECO:0000259" key="5">
    <source>
        <dbReference type="PROSITE" id="PS50893"/>
    </source>
</evidence>
<organism evidence="6 7">
    <name type="scientific">Allocoleopsis franciscana PCC 7113</name>
    <dbReference type="NCBI Taxonomy" id="1173027"/>
    <lineage>
        <taxon>Bacteria</taxon>
        <taxon>Bacillati</taxon>
        <taxon>Cyanobacteriota</taxon>
        <taxon>Cyanophyceae</taxon>
        <taxon>Coleofasciculales</taxon>
        <taxon>Coleofasciculaceae</taxon>
        <taxon>Allocoleopsis</taxon>
        <taxon>Allocoleopsis franciscana</taxon>
    </lineage>
</organism>
<accession>K9WNM4</accession>
<dbReference type="Pfam" id="PF14524">
    <property type="entry name" value="Wzt_C"/>
    <property type="match status" value="1"/>
</dbReference>
<protein>
    <submittedName>
        <fullName evidence="6">ABC-type polysaccharide/polyol phosphate transport system, ATPase component</fullName>
    </submittedName>
</protein>
<dbReference type="STRING" id="1173027.Mic7113_5754"/>
<keyword evidence="2" id="KW-0813">Transport</keyword>
<dbReference type="InterPro" id="IPR015860">
    <property type="entry name" value="ABC_transpr_TagH-like"/>
</dbReference>
<dbReference type="InterPro" id="IPR029439">
    <property type="entry name" value="Wzt_C"/>
</dbReference>
<dbReference type="InterPro" id="IPR003439">
    <property type="entry name" value="ABC_transporter-like_ATP-bd"/>
</dbReference>
<evidence type="ECO:0000256" key="2">
    <source>
        <dbReference type="ARBA" id="ARBA00022448"/>
    </source>
</evidence>
<dbReference type="Gene3D" id="2.70.50.60">
    <property type="entry name" value="abc- transporter (atp binding component) like domain"/>
    <property type="match status" value="1"/>
</dbReference>
<dbReference type="InterPro" id="IPR003593">
    <property type="entry name" value="AAA+_ATPase"/>
</dbReference>
<dbReference type="GO" id="GO:0005524">
    <property type="term" value="F:ATP binding"/>
    <property type="evidence" value="ECO:0007669"/>
    <property type="project" value="UniProtKB-KW"/>
</dbReference>
<dbReference type="GO" id="GO:0016020">
    <property type="term" value="C:membrane"/>
    <property type="evidence" value="ECO:0007669"/>
    <property type="project" value="InterPro"/>
</dbReference>
<evidence type="ECO:0000256" key="3">
    <source>
        <dbReference type="ARBA" id="ARBA00022741"/>
    </source>
</evidence>
<keyword evidence="4" id="KW-0067">ATP-binding</keyword>
<dbReference type="PANTHER" id="PTHR46743">
    <property type="entry name" value="TEICHOIC ACIDS EXPORT ATP-BINDING PROTEIN TAGH"/>
    <property type="match status" value="1"/>
</dbReference>
<comment type="similarity">
    <text evidence="1">Belongs to the ABC transporter superfamily.</text>
</comment>
<keyword evidence="3" id="KW-0547">Nucleotide-binding</keyword>
<dbReference type="InterPro" id="IPR050683">
    <property type="entry name" value="Bact_Polysacc_Export_ATP-bd"/>
</dbReference>
<dbReference type="GO" id="GO:0140359">
    <property type="term" value="F:ABC-type transporter activity"/>
    <property type="evidence" value="ECO:0007669"/>
    <property type="project" value="InterPro"/>
</dbReference>
<name>K9WNM4_9CYAN</name>
<evidence type="ECO:0000256" key="1">
    <source>
        <dbReference type="ARBA" id="ARBA00005417"/>
    </source>
</evidence>
<evidence type="ECO:0000256" key="4">
    <source>
        <dbReference type="ARBA" id="ARBA00022840"/>
    </source>
</evidence>
<dbReference type="eggNOG" id="COG1134">
    <property type="taxonomic scope" value="Bacteria"/>
</dbReference>
<keyword evidence="7" id="KW-1185">Reference proteome</keyword>
<evidence type="ECO:0000313" key="7">
    <source>
        <dbReference type="Proteomes" id="UP000010471"/>
    </source>
</evidence>
<dbReference type="HOGENOM" id="CLU_000604_101_4_3"/>
<dbReference type="Pfam" id="PF00005">
    <property type="entry name" value="ABC_tran"/>
    <property type="match status" value="1"/>
</dbReference>
<evidence type="ECO:0000313" key="6">
    <source>
        <dbReference type="EMBL" id="AFZ21379.1"/>
    </source>
</evidence>
<sequence length="429" mass="47681">MSDTVIRVENLSKKYIIGHQRQEGYISLRDVISNGAKSLRHKLLKPSKEKIVDPTVEEFWALKDVSFEIQQGDRVGIIGRNGAGKSTLLKILSRITEPTTGRISIKGRVASLLEVGTGFHPELTGRENIYLNGAILGMSKVEIKKKFDEIVAFAEVERFLDTPVKRYSSGMYVRLAFAVAAHLEPEILIVDEVLAVGDAAFQKKCLGKMEDVAEEGRTVLFVSHNMAAVEKLCQHGIVLHQGKLQYIGSQTDCLTKYLTNLSTIVSSIKERTDRQGSGEVRVVAIEIRDKEGNILDAVTCGQELNIYFYFENYSLIKLTNILIGLIVKTPLDVAVFLQHNRLSQEDFGILPEKGAFVCQIKRLPLPPSTYKITYSVMPNQGFDGLYLDFMEDAANFTVVDGDFYGCGEVPQITHGVCLVEASWGVKSNL</sequence>
<dbReference type="AlphaFoldDB" id="K9WNM4"/>
<dbReference type="PROSITE" id="PS50893">
    <property type="entry name" value="ABC_TRANSPORTER_2"/>
    <property type="match status" value="1"/>
</dbReference>
<dbReference type="PANTHER" id="PTHR46743:SF2">
    <property type="entry name" value="TEICHOIC ACIDS EXPORT ATP-BINDING PROTEIN TAGH"/>
    <property type="match status" value="1"/>
</dbReference>